<dbReference type="RefSeq" id="WP_234535068.1">
    <property type="nucleotide sequence ID" value="NZ_CAKMAB010000014.1"/>
</dbReference>
<proteinExistence type="predicted"/>
<keyword evidence="3" id="KW-1185">Reference proteome</keyword>
<dbReference type="Proteomes" id="UP000838749">
    <property type="component" value="Unassembled WGS sequence"/>
</dbReference>
<gene>
    <name evidence="2" type="ORF">PAECIP111894_02973</name>
</gene>
<accession>A0ABN8FFI8</accession>
<evidence type="ECO:0000313" key="3">
    <source>
        <dbReference type="Proteomes" id="UP000838749"/>
    </source>
</evidence>
<evidence type="ECO:0000313" key="2">
    <source>
        <dbReference type="EMBL" id="CAH1056818.1"/>
    </source>
</evidence>
<dbReference type="EMBL" id="CAKMAB010000014">
    <property type="protein sequence ID" value="CAH1056818.1"/>
    <property type="molecule type" value="Genomic_DNA"/>
</dbReference>
<keyword evidence="1" id="KW-0732">Signal</keyword>
<organism evidence="2 3">
    <name type="scientific">Paenibacillus pseudetheri</name>
    <dbReference type="NCBI Taxonomy" id="2897682"/>
    <lineage>
        <taxon>Bacteria</taxon>
        <taxon>Bacillati</taxon>
        <taxon>Bacillota</taxon>
        <taxon>Bacilli</taxon>
        <taxon>Bacillales</taxon>
        <taxon>Paenibacillaceae</taxon>
        <taxon>Paenibacillus</taxon>
    </lineage>
</organism>
<evidence type="ECO:0000256" key="1">
    <source>
        <dbReference type="SAM" id="SignalP"/>
    </source>
</evidence>
<sequence>MMKKKARTITGIIIFAIALTACGNSANDEATSFSSEFQNNGSEIETIQEEPAVTSVPAKNPESVELTHLNFALTFSQFEISRSGNQLIVTLHIKNTGKYEDMLDSANLVIKQGNGNAILPVLGIVGDSSMGQEELKDWKNVLNGDSTYIYAQYNIEQNQNAQYDLYYVYMDELKWLHSFSESDIKTTVLNTNEANGSEMKSENALQDVSVQLDQFTERMNRVFSTLPQLINIGGWRELEYAPQSYEIKHNQITLGVHIGDKGIDTVNVLEASNEQISEDFFEFMSSTILGTNSSASVEEISTYLSQHFNETENVKTATYSKDGYTYTLMMSNFEGLGMQTDYAYNFIIVKNKS</sequence>
<evidence type="ECO:0008006" key="4">
    <source>
        <dbReference type="Google" id="ProtNLM"/>
    </source>
</evidence>
<comment type="caution">
    <text evidence="2">The sequence shown here is derived from an EMBL/GenBank/DDBJ whole genome shotgun (WGS) entry which is preliminary data.</text>
</comment>
<feature type="signal peptide" evidence="1">
    <location>
        <begin position="1"/>
        <end position="26"/>
    </location>
</feature>
<reference evidence="2" key="1">
    <citation type="submission" date="2021-12" db="EMBL/GenBank/DDBJ databases">
        <authorList>
            <person name="Criscuolo A."/>
        </authorList>
    </citation>
    <scope>NUCLEOTIDE SEQUENCE</scope>
    <source>
        <strain evidence="2">CIP111894</strain>
    </source>
</reference>
<dbReference type="PROSITE" id="PS51257">
    <property type="entry name" value="PROKAR_LIPOPROTEIN"/>
    <property type="match status" value="1"/>
</dbReference>
<protein>
    <recommendedName>
        <fullName evidence="4">DUF5067 domain-containing protein</fullName>
    </recommendedName>
</protein>
<name>A0ABN8FFI8_9BACL</name>
<feature type="chain" id="PRO_5045590297" description="DUF5067 domain-containing protein" evidence="1">
    <location>
        <begin position="27"/>
        <end position="353"/>
    </location>
</feature>